<keyword evidence="2" id="KW-0539">Nucleus</keyword>
<feature type="non-terminal residue" evidence="6">
    <location>
        <position position="1"/>
    </location>
</feature>
<evidence type="ECO:0000256" key="3">
    <source>
        <dbReference type="ARBA" id="ARBA00023306"/>
    </source>
</evidence>
<dbReference type="InterPro" id="IPR044998">
    <property type="entry name" value="Timeless"/>
</dbReference>
<keyword evidence="3" id="KW-0131">Cell cycle</keyword>
<reference evidence="6" key="1">
    <citation type="submission" date="2023-06" db="EMBL/GenBank/DDBJ databases">
        <authorList>
            <person name="Delattre M."/>
        </authorList>
    </citation>
    <scope>NUCLEOTIDE SEQUENCE</scope>
    <source>
        <strain evidence="6">AF72</strain>
    </source>
</reference>
<feature type="compositionally biased region" description="Basic and acidic residues" evidence="4">
    <location>
        <begin position="691"/>
        <end position="700"/>
    </location>
</feature>
<comment type="subcellular location">
    <subcellularLocation>
        <location evidence="1">Nucleus</location>
    </subcellularLocation>
</comment>
<dbReference type="Proteomes" id="UP001177023">
    <property type="component" value="Unassembled WGS sequence"/>
</dbReference>
<feature type="compositionally biased region" description="Basic and acidic residues" evidence="4">
    <location>
        <begin position="934"/>
        <end position="946"/>
    </location>
</feature>
<dbReference type="PANTHER" id="PTHR22940:SF4">
    <property type="entry name" value="PROTEIN TIMELESS HOMOLOG"/>
    <property type="match status" value="1"/>
</dbReference>
<evidence type="ECO:0000256" key="2">
    <source>
        <dbReference type="ARBA" id="ARBA00023242"/>
    </source>
</evidence>
<dbReference type="InterPro" id="IPR006906">
    <property type="entry name" value="Timeless_N"/>
</dbReference>
<dbReference type="GO" id="GO:0003677">
    <property type="term" value="F:DNA binding"/>
    <property type="evidence" value="ECO:0007669"/>
    <property type="project" value="TreeGrafter"/>
</dbReference>
<accession>A0AA36CS35</accession>
<dbReference type="GO" id="GO:0043111">
    <property type="term" value="P:replication fork arrest"/>
    <property type="evidence" value="ECO:0007669"/>
    <property type="project" value="TreeGrafter"/>
</dbReference>
<dbReference type="GO" id="GO:0006281">
    <property type="term" value="P:DNA repair"/>
    <property type="evidence" value="ECO:0007669"/>
    <property type="project" value="TreeGrafter"/>
</dbReference>
<feature type="compositionally biased region" description="Polar residues" evidence="4">
    <location>
        <begin position="1022"/>
        <end position="1038"/>
    </location>
</feature>
<evidence type="ECO:0000313" key="6">
    <source>
        <dbReference type="EMBL" id="CAJ0573803.1"/>
    </source>
</evidence>
<feature type="compositionally biased region" description="Acidic residues" evidence="4">
    <location>
        <begin position="701"/>
        <end position="710"/>
    </location>
</feature>
<feature type="region of interest" description="Disordered" evidence="4">
    <location>
        <begin position="691"/>
        <end position="710"/>
    </location>
</feature>
<feature type="compositionally biased region" description="Basic residues" evidence="4">
    <location>
        <begin position="857"/>
        <end position="868"/>
    </location>
</feature>
<comment type="caution">
    <text evidence="6">The sequence shown here is derived from an EMBL/GenBank/DDBJ whole genome shotgun (WGS) entry which is preliminary data.</text>
</comment>
<feature type="compositionally biased region" description="Basic residues" evidence="4">
    <location>
        <begin position="900"/>
        <end position="909"/>
    </location>
</feature>
<dbReference type="EMBL" id="CATQJA010002624">
    <property type="protein sequence ID" value="CAJ0573803.1"/>
    <property type="molecule type" value="Genomic_DNA"/>
</dbReference>
<sequence>MGLDYLVQATINQLGYGGADGEYEAEADVHESVIDLLRFLRNDDSDLTVRSMCCERNLIRKDLIPMLKSSTLNKKLFNPCIRLIANLSIPIDGFFRKQEADKIKDKAEKIQKLQTFWFKNKLAFCDTEFFSILKLRLEQHFLETLWEERLEEDNDEMRLICLLLKNIIYFPENSTLDRTEYARRRESVITSFLESEILKVFVFIGESAKDHAFHLHALEIFGLLFRTIDPAVVCDTAKNAGNSEGRKKAEAEMMRLVQEEENRNLMLKQSATTTRHSRFGGSYFIKGKSSIDASRPMICTRIVKDPAKELDFNDQRKHKKIQPKNRRIEEDTSSTSLVMTVEFAKILDQNIKMIIEKTYNNLARNCREKALVLASVQEDLQIDRDLSYWTFIAFSISFVRHAKLGSDYVTASIGKEVFHFTQVKLAEYLEMGLADKSKTKFLAKRALFAMRAYKELLLYHRFLKEEGTLVEKERADETFDYILRVEEYRDLSISLFKQIKPAIVSMGFLRELITATHYYLKIFKKSCKEGALKVMKKQRKKKSAKKKTVKEESASLLKAERRRMKKLDKLPEEKLQSLWKEHTGNLEEFSEETIDTSDMAPVDYRLQVADDDQKLFLMLRIQRTLRDGNLAMAASLNKAGRELYPDDGVFGVAAMSSDDLAQHLKEIFFTDFTEVVTKLEKAEDEVQEKLNEGLEEKYDGNSDDEDEDDDFDEVEVEIEYTMYMKQFLRPDVLQWYFMLMRNFQRNSTEVNLAITTMLFNAAFDLKEPTRIYQVTLFNMLHEIDQAYSALPQESRKSSRLYELHKFGNYFLKKFFEGYEKGGDLAAARCLFWKNKQDILAFDHGITDIAEEGDGAPKKRGKGKKKAKKHVETLDFDPDSDGERGLQAVDPEDLIPAPRKSLPKRKRRAVKSPASGSDEEPEFAQEMANSSREPSPAREDPIMQDHEKRRRVQALDSDSDIDINDPTHALTVKDVSPRRPRILVSDGSGGEDMEESTVQEVSTLPQRRRLVSSGSEGDEKENVTQMIRKSADNSPSNSPMRKKARQVLVDSDSDGL</sequence>
<dbReference type="Pfam" id="PF04821">
    <property type="entry name" value="TIMELESS"/>
    <property type="match status" value="1"/>
</dbReference>
<dbReference type="GO" id="GO:0031298">
    <property type="term" value="C:replication fork protection complex"/>
    <property type="evidence" value="ECO:0007669"/>
    <property type="project" value="TreeGrafter"/>
</dbReference>
<dbReference type="AlphaFoldDB" id="A0AA36CS35"/>
<dbReference type="GO" id="GO:0000076">
    <property type="term" value="P:DNA replication checkpoint signaling"/>
    <property type="evidence" value="ECO:0007669"/>
    <property type="project" value="TreeGrafter"/>
</dbReference>
<feature type="domain" description="Timeless N-terminal" evidence="5">
    <location>
        <begin position="22"/>
        <end position="284"/>
    </location>
</feature>
<feature type="region of interest" description="Disordered" evidence="4">
    <location>
        <begin position="849"/>
        <end position="1055"/>
    </location>
</feature>
<protein>
    <recommendedName>
        <fullName evidence="5">Timeless N-terminal domain-containing protein</fullName>
    </recommendedName>
</protein>
<evidence type="ECO:0000256" key="1">
    <source>
        <dbReference type="ARBA" id="ARBA00004123"/>
    </source>
</evidence>
<dbReference type="PANTHER" id="PTHR22940">
    <property type="entry name" value="TIMEOUT/TIMELESS-2"/>
    <property type="match status" value="1"/>
</dbReference>
<name>A0AA36CS35_9BILA</name>
<proteinExistence type="predicted"/>
<evidence type="ECO:0000259" key="5">
    <source>
        <dbReference type="Pfam" id="PF04821"/>
    </source>
</evidence>
<evidence type="ECO:0000313" key="7">
    <source>
        <dbReference type="Proteomes" id="UP001177023"/>
    </source>
</evidence>
<organism evidence="6 7">
    <name type="scientific">Mesorhabditis spiculigera</name>
    <dbReference type="NCBI Taxonomy" id="96644"/>
    <lineage>
        <taxon>Eukaryota</taxon>
        <taxon>Metazoa</taxon>
        <taxon>Ecdysozoa</taxon>
        <taxon>Nematoda</taxon>
        <taxon>Chromadorea</taxon>
        <taxon>Rhabditida</taxon>
        <taxon>Rhabditina</taxon>
        <taxon>Rhabditomorpha</taxon>
        <taxon>Rhabditoidea</taxon>
        <taxon>Rhabditidae</taxon>
        <taxon>Mesorhabditinae</taxon>
        <taxon>Mesorhabditis</taxon>
    </lineage>
</organism>
<evidence type="ECO:0000256" key="4">
    <source>
        <dbReference type="SAM" id="MobiDB-lite"/>
    </source>
</evidence>
<keyword evidence="7" id="KW-1185">Reference proteome</keyword>
<gene>
    <name evidence="6" type="ORF">MSPICULIGERA_LOCUS12151</name>
</gene>